<evidence type="ECO:0000313" key="1">
    <source>
        <dbReference type="EMBL" id="KAK8865149.1"/>
    </source>
</evidence>
<dbReference type="PANTHER" id="PTHR24159">
    <property type="match status" value="1"/>
</dbReference>
<evidence type="ECO:0008006" key="3">
    <source>
        <dbReference type="Google" id="ProtNLM"/>
    </source>
</evidence>
<organism evidence="1 2">
    <name type="scientific">Tritrichomonas musculus</name>
    <dbReference type="NCBI Taxonomy" id="1915356"/>
    <lineage>
        <taxon>Eukaryota</taxon>
        <taxon>Metamonada</taxon>
        <taxon>Parabasalia</taxon>
        <taxon>Tritrichomonadida</taxon>
        <taxon>Tritrichomonadidae</taxon>
        <taxon>Tritrichomonas</taxon>
    </lineage>
</organism>
<evidence type="ECO:0000313" key="2">
    <source>
        <dbReference type="Proteomes" id="UP001470230"/>
    </source>
</evidence>
<gene>
    <name evidence="1" type="ORF">M9Y10_010683</name>
</gene>
<dbReference type="Proteomes" id="UP001470230">
    <property type="component" value="Unassembled WGS sequence"/>
</dbReference>
<dbReference type="PANTHER" id="PTHR24159:SF5">
    <property type="entry name" value="ANK_REP_REGION DOMAIN-CONTAINING PROTEIN"/>
    <property type="match status" value="1"/>
</dbReference>
<proteinExistence type="predicted"/>
<protein>
    <recommendedName>
        <fullName evidence="3">DUF3447 domain-containing protein</fullName>
    </recommendedName>
</protein>
<keyword evidence="2" id="KW-1185">Reference proteome</keyword>
<dbReference type="SUPFAM" id="SSF48403">
    <property type="entry name" value="Ankyrin repeat"/>
    <property type="match status" value="1"/>
</dbReference>
<comment type="caution">
    <text evidence="1">The sequence shown here is derived from an EMBL/GenBank/DDBJ whole genome shotgun (WGS) entry which is preliminary data.</text>
</comment>
<name>A0ABR2IMZ8_9EUKA</name>
<sequence>MDIQQYVAQLKEQYKLLLEFLEDDVEIDEYINISKKFDAIKQKKNREELVSFLLLLLNILDNHARKNKLFQKTKKIILYFSHEIKQTLSNSEIFDIFKGNKLIILFLLKNQIITPDKFVTDFILSYPDYCHFFSPEIGLKTDDYSQDHNFEEKRQIGQNDSYICSLIRSDLIDDFVAYVSQTNLPISDIKIKPSIFETNSFLIDKHPTLIEYSAFFGSIQIFNFLRLNKVELTSSLWLYAIHSNNAELIHLLEANNVKPDDITYEECLFESIKCHHNGVANYIRNNFLIINGNSEQKICFLESLFSISLHYYNYSFFPNNVNQPFLFFYLCQYNHYYIVNLLMELKKNDIESQIVLKKNCFSFEIFNIIVFNSIYF</sequence>
<reference evidence="1 2" key="1">
    <citation type="submission" date="2024-04" db="EMBL/GenBank/DDBJ databases">
        <title>Tritrichomonas musculus Genome.</title>
        <authorList>
            <person name="Alves-Ferreira E."/>
            <person name="Grigg M."/>
            <person name="Lorenzi H."/>
            <person name="Galac M."/>
        </authorList>
    </citation>
    <scope>NUCLEOTIDE SEQUENCE [LARGE SCALE GENOMIC DNA]</scope>
    <source>
        <strain evidence="1 2">EAF2021</strain>
    </source>
</reference>
<dbReference type="InterPro" id="IPR036770">
    <property type="entry name" value="Ankyrin_rpt-contain_sf"/>
</dbReference>
<accession>A0ABR2IMZ8</accession>
<dbReference type="EMBL" id="JAPFFF010000016">
    <property type="protein sequence ID" value="KAK8865149.1"/>
    <property type="molecule type" value="Genomic_DNA"/>
</dbReference>